<accession>A0A6C0LPD5</accession>
<evidence type="ECO:0000313" key="1">
    <source>
        <dbReference type="EMBL" id="QHU31865.1"/>
    </source>
</evidence>
<protein>
    <submittedName>
        <fullName evidence="1">Uncharacterized protein</fullName>
    </submittedName>
</protein>
<reference evidence="1" key="1">
    <citation type="journal article" date="2020" name="Nature">
        <title>Giant virus diversity and host interactions through global metagenomics.</title>
        <authorList>
            <person name="Schulz F."/>
            <person name="Roux S."/>
            <person name="Paez-Espino D."/>
            <person name="Jungbluth S."/>
            <person name="Walsh D.A."/>
            <person name="Denef V.J."/>
            <person name="McMahon K.D."/>
            <person name="Konstantinidis K.T."/>
            <person name="Eloe-Fadrosh E.A."/>
            <person name="Kyrpides N.C."/>
            <person name="Woyke T."/>
        </authorList>
    </citation>
    <scope>NUCLEOTIDE SEQUENCE</scope>
    <source>
        <strain evidence="1">GVMAG-M-3300027963-41</strain>
    </source>
</reference>
<name>A0A6C0LPD5_9ZZZZ</name>
<proteinExistence type="predicted"/>
<sequence length="136" mass="15584">MPQCEVLKKSGKSCDKPAEHTYEGRDICEKHWKTLPKKVRKECRRRAKALNEYTHILKYVLNEVVKNKRMSYRQMADLANAAADVTGTLNKKERRDIIKLIITTVRLRRETTPAQESTALGALGELIQDICDTSPD</sequence>
<dbReference type="EMBL" id="MN740533">
    <property type="protein sequence ID" value="QHU31865.1"/>
    <property type="molecule type" value="Genomic_DNA"/>
</dbReference>
<organism evidence="1">
    <name type="scientific">viral metagenome</name>
    <dbReference type="NCBI Taxonomy" id="1070528"/>
    <lineage>
        <taxon>unclassified sequences</taxon>
        <taxon>metagenomes</taxon>
        <taxon>organismal metagenomes</taxon>
    </lineage>
</organism>
<dbReference type="AlphaFoldDB" id="A0A6C0LPD5"/>